<dbReference type="Proteomes" id="UP001165135">
    <property type="component" value="Unassembled WGS sequence"/>
</dbReference>
<protein>
    <submittedName>
        <fullName evidence="3">Uncharacterized protein</fullName>
    </submittedName>
</protein>
<feature type="transmembrane region" description="Helical" evidence="2">
    <location>
        <begin position="87"/>
        <end position="110"/>
    </location>
</feature>
<comment type="caution">
    <text evidence="3">The sequence shown here is derived from an EMBL/GenBank/DDBJ whole genome shotgun (WGS) entry which is preliminary data.</text>
</comment>
<evidence type="ECO:0000313" key="3">
    <source>
        <dbReference type="EMBL" id="GLY77726.1"/>
    </source>
</evidence>
<keyword evidence="2" id="KW-0812">Transmembrane</keyword>
<feature type="region of interest" description="Disordered" evidence="1">
    <location>
        <begin position="1"/>
        <end position="81"/>
    </location>
</feature>
<organism evidence="3 4">
    <name type="scientific">Actinoallomurus iriomotensis</name>
    <dbReference type="NCBI Taxonomy" id="478107"/>
    <lineage>
        <taxon>Bacteria</taxon>
        <taxon>Bacillati</taxon>
        <taxon>Actinomycetota</taxon>
        <taxon>Actinomycetes</taxon>
        <taxon>Streptosporangiales</taxon>
        <taxon>Thermomonosporaceae</taxon>
        <taxon>Actinoallomurus</taxon>
    </lineage>
</organism>
<dbReference type="EMBL" id="BSTJ01000008">
    <property type="protein sequence ID" value="GLY77726.1"/>
    <property type="molecule type" value="Genomic_DNA"/>
</dbReference>
<evidence type="ECO:0000313" key="4">
    <source>
        <dbReference type="Proteomes" id="UP001165135"/>
    </source>
</evidence>
<dbReference type="AlphaFoldDB" id="A0A9W6RKB5"/>
<feature type="region of interest" description="Disordered" evidence="1">
    <location>
        <begin position="114"/>
        <end position="138"/>
    </location>
</feature>
<evidence type="ECO:0000256" key="1">
    <source>
        <dbReference type="SAM" id="MobiDB-lite"/>
    </source>
</evidence>
<evidence type="ECO:0000256" key="2">
    <source>
        <dbReference type="SAM" id="Phobius"/>
    </source>
</evidence>
<proteinExistence type="predicted"/>
<reference evidence="3" key="1">
    <citation type="submission" date="2023-03" db="EMBL/GenBank/DDBJ databases">
        <title>Actinoallomurus iriomotensis NBRC 103681.</title>
        <authorList>
            <person name="Ichikawa N."/>
            <person name="Sato H."/>
            <person name="Tonouchi N."/>
        </authorList>
    </citation>
    <scope>NUCLEOTIDE SEQUENCE</scope>
    <source>
        <strain evidence="3">NBRC 103681</strain>
    </source>
</reference>
<keyword evidence="2" id="KW-0472">Membrane</keyword>
<feature type="compositionally biased region" description="Gly residues" evidence="1">
    <location>
        <begin position="1"/>
        <end position="16"/>
    </location>
</feature>
<accession>A0A9W6RKB5</accession>
<name>A0A9W6RKB5_9ACTN</name>
<gene>
    <name evidence="3" type="ORF">Airi01_059930</name>
</gene>
<sequence>MTGLGAGSVVNGGQGGFAPPDGGRWPDEPQDGAPYGAGAQPRYEGRPGAYGTQPEAYGTQPGSYGGGFGSYGPEPWEEPSSRRRTGLIVGLAIGAVVVLGGVAALAGVVLSSGDHHTRPDAAAAPSGDATSPAAESVTHSIVPPMTVGTYRRLTGNVADRLVQRMRQSMVKEDRQHADVYAKWKIAIYTYGGDPDRRLLFVGMSAKDSPKIAEAMRTTCPSELVDQMFLGTGVAQTKDYAPGHFGGVLRCGKGDLGGMTAMTCAWADSSTFGMVAQPQKSAATLARVTLRLRDAAER</sequence>
<keyword evidence="2" id="KW-1133">Transmembrane helix</keyword>